<dbReference type="InParanoid" id="C3ZB21"/>
<reference evidence="3" key="1">
    <citation type="journal article" date="2008" name="Nature">
        <title>The amphioxus genome and the evolution of the chordate karyotype.</title>
        <authorList>
            <consortium name="US DOE Joint Genome Institute (JGI-PGF)"/>
            <person name="Putnam N.H."/>
            <person name="Butts T."/>
            <person name="Ferrier D.E.K."/>
            <person name="Furlong R.F."/>
            <person name="Hellsten U."/>
            <person name="Kawashima T."/>
            <person name="Robinson-Rechavi M."/>
            <person name="Shoguchi E."/>
            <person name="Terry A."/>
            <person name="Yu J.-K."/>
            <person name="Benito-Gutierrez E.L."/>
            <person name="Dubchak I."/>
            <person name="Garcia-Fernandez J."/>
            <person name="Gibson-Brown J.J."/>
            <person name="Grigoriev I.V."/>
            <person name="Horton A.C."/>
            <person name="de Jong P.J."/>
            <person name="Jurka J."/>
            <person name="Kapitonov V.V."/>
            <person name="Kohara Y."/>
            <person name="Kuroki Y."/>
            <person name="Lindquist E."/>
            <person name="Lucas S."/>
            <person name="Osoegawa K."/>
            <person name="Pennacchio L.A."/>
            <person name="Salamov A.A."/>
            <person name="Satou Y."/>
            <person name="Sauka-Spengler T."/>
            <person name="Schmutz J."/>
            <person name="Shin-I T."/>
            <person name="Toyoda A."/>
            <person name="Bronner-Fraser M."/>
            <person name="Fujiyama A."/>
            <person name="Holland L.Z."/>
            <person name="Holland P.W.H."/>
            <person name="Satoh N."/>
            <person name="Rokhsar D.S."/>
        </authorList>
    </citation>
    <scope>NUCLEOTIDE SEQUENCE [LARGE SCALE GENOMIC DNA]</scope>
    <source>
        <strain evidence="3">S238N-H82</strain>
        <tissue evidence="3">Testes</tissue>
    </source>
</reference>
<gene>
    <name evidence="3" type="ORF">BRAFLDRAFT_68513</name>
</gene>
<dbReference type="EMBL" id="GG666603">
    <property type="protein sequence ID" value="EEN50058.1"/>
    <property type="molecule type" value="Genomic_DNA"/>
</dbReference>
<keyword evidence="1" id="KW-0472">Membrane</keyword>
<feature type="signal peptide" evidence="2">
    <location>
        <begin position="1"/>
        <end position="22"/>
    </location>
</feature>
<sequence>MAACVWNATRAIFGILAPFGAACHPTAPNFAVKTVSVLVLHEPLVQKGVSIGCGVKSFSSNVEALTRLPDDFVILLPTEKHERLHLSYYIASALCIVPSALITAACIYLQGRGCAFTEEETTIEEEQTCRHQPNNENDVAASVNEPYYSTIQNYEGDEPVNPYGIAEACSRYGRTERRSCDVRENSINGPGPRSQQCNCYNQASGECTANDGLEAQNLDSFERPRREEH</sequence>
<evidence type="ECO:0000256" key="2">
    <source>
        <dbReference type="SAM" id="SignalP"/>
    </source>
</evidence>
<keyword evidence="1" id="KW-1133">Transmembrane helix</keyword>
<keyword evidence="1" id="KW-0812">Transmembrane</keyword>
<dbReference type="AlphaFoldDB" id="C3ZB21"/>
<accession>C3ZB21</accession>
<keyword evidence="2" id="KW-0732">Signal</keyword>
<proteinExistence type="predicted"/>
<protein>
    <submittedName>
        <fullName evidence="3">Uncharacterized protein</fullName>
    </submittedName>
</protein>
<evidence type="ECO:0000313" key="3">
    <source>
        <dbReference type="EMBL" id="EEN50058.1"/>
    </source>
</evidence>
<name>C3ZB21_BRAFL</name>
<feature type="chain" id="PRO_5002936550" evidence="2">
    <location>
        <begin position="23"/>
        <end position="229"/>
    </location>
</feature>
<evidence type="ECO:0000256" key="1">
    <source>
        <dbReference type="SAM" id="Phobius"/>
    </source>
</evidence>
<organism>
    <name type="scientific">Branchiostoma floridae</name>
    <name type="common">Florida lancelet</name>
    <name type="synonym">Amphioxus</name>
    <dbReference type="NCBI Taxonomy" id="7739"/>
    <lineage>
        <taxon>Eukaryota</taxon>
        <taxon>Metazoa</taxon>
        <taxon>Chordata</taxon>
        <taxon>Cephalochordata</taxon>
        <taxon>Leptocardii</taxon>
        <taxon>Amphioxiformes</taxon>
        <taxon>Branchiostomatidae</taxon>
        <taxon>Branchiostoma</taxon>
    </lineage>
</organism>
<feature type="transmembrane region" description="Helical" evidence="1">
    <location>
        <begin position="86"/>
        <end position="109"/>
    </location>
</feature>